<name>A0A433Q2I1_9FUNG</name>
<evidence type="ECO:0000256" key="1">
    <source>
        <dbReference type="SAM" id="Coils"/>
    </source>
</evidence>
<protein>
    <submittedName>
        <fullName evidence="3">Uncharacterized protein</fullName>
    </submittedName>
</protein>
<evidence type="ECO:0000313" key="3">
    <source>
        <dbReference type="EMBL" id="RUS24015.1"/>
    </source>
</evidence>
<feature type="region of interest" description="Disordered" evidence="2">
    <location>
        <begin position="401"/>
        <end position="429"/>
    </location>
</feature>
<gene>
    <name evidence="3" type="ORF">BC938DRAFT_474257</name>
</gene>
<keyword evidence="1" id="KW-0175">Coiled coil</keyword>
<reference evidence="3 4" key="1">
    <citation type="journal article" date="2018" name="New Phytol.">
        <title>Phylogenomics of Endogonaceae and evolution of mycorrhizas within Mucoromycota.</title>
        <authorList>
            <person name="Chang Y."/>
            <person name="Desiro A."/>
            <person name="Na H."/>
            <person name="Sandor L."/>
            <person name="Lipzen A."/>
            <person name="Clum A."/>
            <person name="Barry K."/>
            <person name="Grigoriev I.V."/>
            <person name="Martin F.M."/>
            <person name="Stajich J.E."/>
            <person name="Smith M.E."/>
            <person name="Bonito G."/>
            <person name="Spatafora J.W."/>
        </authorList>
    </citation>
    <scope>NUCLEOTIDE SEQUENCE [LARGE SCALE GENOMIC DNA]</scope>
    <source>
        <strain evidence="3 4">AD002</strain>
    </source>
</reference>
<sequence>MDSPTRKYNPATAANIEKARRLQAQVEQAKAQRDLAEHPPSSQASSVIDFSADPSPRDDLFDSHAIDDALALARREHDEERIRLEAGIFDQLDGYSFDVGRPGRDHAAEHTLSSDNAGRQRQYEFDLDLSASDGRGHGIPKRQLQNGVAGSYDFSLDGHRPDDATATSEGRLRDFDPGDYAHRSRDYSTQDANSELMRKRLDQLIGGRTGLATLDGTTDFDNANADATYPRRTATDAAPSTQYAPIDRDRDRDRDRPSASLNEPLSYGNPFLVPPATSSRPPVDPDHFLVRHAPSPPHRSRSSNDVDDFIYPDHHHRRRTSDFARRDSRERPANPTPSTRAAVANGVGRRMPADGGLYAGEWDGGYNRRGSDRREYMDIVGDESFVDEDDVGVAGRYGLNKRDLRGVDNGSRSQGHRSRNHHPSNDPDLTVADRIHHILGSAASESFHVGQEAFDLLSSTSSDPVIDIDIDPVIDIDIDVDVDLRNPLEGEDTINRAPDTPSQADFPQHRQIRALPGDGTPAMLTAVRALQDQVARLQEERAGALTRAKELEADNETYRQLLYREQVKAQYEGKGKGPEGVKEADQGAGAGAGAGAGGGGGGNEVDASRREEE</sequence>
<evidence type="ECO:0000256" key="2">
    <source>
        <dbReference type="SAM" id="MobiDB-lite"/>
    </source>
</evidence>
<feature type="compositionally biased region" description="Basic and acidic residues" evidence="2">
    <location>
        <begin position="571"/>
        <end position="585"/>
    </location>
</feature>
<accession>A0A433Q2I1</accession>
<feature type="region of interest" description="Disordered" evidence="2">
    <location>
        <begin position="1"/>
        <end position="61"/>
    </location>
</feature>
<feature type="region of interest" description="Disordered" evidence="2">
    <location>
        <begin position="131"/>
        <end position="194"/>
    </location>
</feature>
<evidence type="ECO:0000313" key="4">
    <source>
        <dbReference type="Proteomes" id="UP000274822"/>
    </source>
</evidence>
<feature type="compositionally biased region" description="Basic and acidic residues" evidence="2">
    <location>
        <begin position="320"/>
        <end position="332"/>
    </location>
</feature>
<feature type="coiled-coil region" evidence="1">
    <location>
        <begin position="527"/>
        <end position="554"/>
    </location>
</feature>
<feature type="non-terminal residue" evidence="3">
    <location>
        <position position="613"/>
    </location>
</feature>
<feature type="region of interest" description="Disordered" evidence="2">
    <location>
        <begin position="571"/>
        <end position="613"/>
    </location>
</feature>
<feature type="compositionally biased region" description="Basic and acidic residues" evidence="2">
    <location>
        <begin position="170"/>
        <end position="188"/>
    </location>
</feature>
<dbReference type="Proteomes" id="UP000274822">
    <property type="component" value="Unassembled WGS sequence"/>
</dbReference>
<proteinExistence type="predicted"/>
<dbReference type="AlphaFoldDB" id="A0A433Q2I1"/>
<comment type="caution">
    <text evidence="3">The sequence shown here is derived from an EMBL/GenBank/DDBJ whole genome shotgun (WGS) entry which is preliminary data.</text>
</comment>
<dbReference type="EMBL" id="RBNJ01017678">
    <property type="protein sequence ID" value="RUS24015.1"/>
    <property type="molecule type" value="Genomic_DNA"/>
</dbReference>
<feature type="compositionally biased region" description="Basic and acidic residues" evidence="2">
    <location>
        <begin position="246"/>
        <end position="257"/>
    </location>
</feature>
<feature type="region of interest" description="Disordered" evidence="2">
    <location>
        <begin position="211"/>
        <end position="359"/>
    </location>
</feature>
<feature type="compositionally biased region" description="Gly residues" evidence="2">
    <location>
        <begin position="588"/>
        <end position="603"/>
    </location>
</feature>
<organism evidence="3 4">
    <name type="scientific">Jimgerdemannia flammicorona</name>
    <dbReference type="NCBI Taxonomy" id="994334"/>
    <lineage>
        <taxon>Eukaryota</taxon>
        <taxon>Fungi</taxon>
        <taxon>Fungi incertae sedis</taxon>
        <taxon>Mucoromycota</taxon>
        <taxon>Mucoromycotina</taxon>
        <taxon>Endogonomycetes</taxon>
        <taxon>Endogonales</taxon>
        <taxon>Endogonaceae</taxon>
        <taxon>Jimgerdemannia</taxon>
    </lineage>
</organism>
<keyword evidence="4" id="KW-1185">Reference proteome</keyword>